<organism evidence="2 3">
    <name type="scientific">Nesterenkonia sedimenti</name>
    <dbReference type="NCBI Taxonomy" id="1463632"/>
    <lineage>
        <taxon>Bacteria</taxon>
        <taxon>Bacillati</taxon>
        <taxon>Actinomycetota</taxon>
        <taxon>Actinomycetes</taxon>
        <taxon>Micrococcales</taxon>
        <taxon>Micrococcaceae</taxon>
        <taxon>Nesterenkonia</taxon>
    </lineage>
</organism>
<feature type="chain" id="PRO_5039373195" evidence="1">
    <location>
        <begin position="20"/>
        <end position="322"/>
    </location>
</feature>
<gene>
    <name evidence="2" type="ORF">HGQ17_05660</name>
</gene>
<proteinExistence type="predicted"/>
<evidence type="ECO:0000313" key="3">
    <source>
        <dbReference type="Proteomes" id="UP000523139"/>
    </source>
</evidence>
<dbReference type="CDD" id="cd13520">
    <property type="entry name" value="PBP2_TAXI_TRAP"/>
    <property type="match status" value="1"/>
</dbReference>
<dbReference type="InterPro" id="IPR011852">
    <property type="entry name" value="TRAP_TAXI"/>
</dbReference>
<name>A0A7X8TIQ6_9MICC</name>
<evidence type="ECO:0000313" key="2">
    <source>
        <dbReference type="EMBL" id="NLS09501.1"/>
    </source>
</evidence>
<feature type="signal peptide" evidence="1">
    <location>
        <begin position="1"/>
        <end position="19"/>
    </location>
</feature>
<dbReference type="Proteomes" id="UP000523139">
    <property type="component" value="Unassembled WGS sequence"/>
</dbReference>
<dbReference type="AlphaFoldDB" id="A0A7X8TIQ6"/>
<dbReference type="Pfam" id="PF16868">
    <property type="entry name" value="NMT1_3"/>
    <property type="match status" value="1"/>
</dbReference>
<reference evidence="2 3" key="1">
    <citation type="submission" date="2020-04" db="EMBL/GenBank/DDBJ databases">
        <title>Nesterenkonia sp. nov., isolated from marine sediment.</title>
        <authorList>
            <person name="Zhang G."/>
        </authorList>
    </citation>
    <scope>NUCLEOTIDE SEQUENCE [LARGE SCALE GENOMIC DNA]</scope>
    <source>
        <strain evidence="2 3">MY13</strain>
    </source>
</reference>
<sequence>MRKHSAPLAALCVSALALTACEGGDGGADAGDLRFPTASTTGVIYPLGASMANLWNSELEGVSVSSEASNGGVENLNLMASGDADITFATAGIAYEALHGEGTFEDREYEGLRVLAGLYENPNQLVVRSDEGIGSIADLEGRNFAPGATGSTPEVEARAILPVYGVDYPDGINANFVSFDEAIDLMRNRQVDGALIQAGLPNAAVTEMTSTVGGELLPIDGSERDQLMDEYPWYNEFTIEADTYDNQPEDIETISIKMLLLVDEDMDDELAYQLTEAFWENLNQLDEQSVVEQIDPDAAAQDLGEVPLHDGAAEYYEENGQL</sequence>
<dbReference type="SUPFAM" id="SSF53850">
    <property type="entry name" value="Periplasmic binding protein-like II"/>
    <property type="match status" value="1"/>
</dbReference>
<dbReference type="Gene3D" id="3.40.190.10">
    <property type="entry name" value="Periplasmic binding protein-like II"/>
    <property type="match status" value="2"/>
</dbReference>
<comment type="caution">
    <text evidence="2">The sequence shown here is derived from an EMBL/GenBank/DDBJ whole genome shotgun (WGS) entry which is preliminary data.</text>
</comment>
<dbReference type="PANTHER" id="PTHR42941">
    <property type="entry name" value="SLL1037 PROTEIN"/>
    <property type="match status" value="1"/>
</dbReference>
<accession>A0A7X8TIQ6</accession>
<dbReference type="NCBIfam" id="TIGR02122">
    <property type="entry name" value="TRAP_TAXI"/>
    <property type="match status" value="1"/>
</dbReference>
<dbReference type="RefSeq" id="WP_168887007.1">
    <property type="nucleotide sequence ID" value="NZ_JABAHY010000004.1"/>
</dbReference>
<keyword evidence="3" id="KW-1185">Reference proteome</keyword>
<dbReference type="EMBL" id="JABAHY010000004">
    <property type="protein sequence ID" value="NLS09501.1"/>
    <property type="molecule type" value="Genomic_DNA"/>
</dbReference>
<dbReference type="PANTHER" id="PTHR42941:SF1">
    <property type="entry name" value="SLL1037 PROTEIN"/>
    <property type="match status" value="1"/>
</dbReference>
<dbReference type="PROSITE" id="PS51257">
    <property type="entry name" value="PROKAR_LIPOPROTEIN"/>
    <property type="match status" value="1"/>
</dbReference>
<protein>
    <submittedName>
        <fullName evidence="2">TAXI family TRAP transporter solute-binding subunit</fullName>
    </submittedName>
</protein>
<evidence type="ECO:0000256" key="1">
    <source>
        <dbReference type="SAM" id="SignalP"/>
    </source>
</evidence>
<keyword evidence="1" id="KW-0732">Signal</keyword>